<feature type="region of interest" description="Disordered" evidence="2">
    <location>
        <begin position="384"/>
        <end position="513"/>
    </location>
</feature>
<dbReference type="eggNOG" id="ENOG502RP0C">
    <property type="taxonomic scope" value="Eukaryota"/>
</dbReference>
<evidence type="ECO:0000313" key="4">
    <source>
        <dbReference type="Proteomes" id="UP000002035"/>
    </source>
</evidence>
<dbReference type="AlphaFoldDB" id="C5FZU3"/>
<feature type="compositionally biased region" description="Basic and acidic residues" evidence="2">
    <location>
        <begin position="472"/>
        <end position="483"/>
    </location>
</feature>
<dbReference type="Proteomes" id="UP000002035">
    <property type="component" value="Unassembled WGS sequence"/>
</dbReference>
<feature type="coiled-coil region" evidence="1">
    <location>
        <begin position="18"/>
        <end position="45"/>
    </location>
</feature>
<keyword evidence="4" id="KW-1185">Reference proteome</keyword>
<dbReference type="STRING" id="554155.C5FZU3"/>
<evidence type="ECO:0000313" key="3">
    <source>
        <dbReference type="EMBL" id="EEQ35396.1"/>
    </source>
</evidence>
<evidence type="ECO:0000256" key="2">
    <source>
        <dbReference type="SAM" id="MobiDB-lite"/>
    </source>
</evidence>
<feature type="compositionally biased region" description="Polar residues" evidence="2">
    <location>
        <begin position="394"/>
        <end position="404"/>
    </location>
</feature>
<gene>
    <name evidence="3" type="ORF">MCYG_08215</name>
</gene>
<dbReference type="RefSeq" id="XP_002843132.1">
    <property type="nucleotide sequence ID" value="XM_002843086.1"/>
</dbReference>
<name>C5FZU3_ARTOC</name>
<organism evidence="3 4">
    <name type="scientific">Arthroderma otae (strain ATCC MYA-4605 / CBS 113480)</name>
    <name type="common">Microsporum canis</name>
    <dbReference type="NCBI Taxonomy" id="554155"/>
    <lineage>
        <taxon>Eukaryota</taxon>
        <taxon>Fungi</taxon>
        <taxon>Dikarya</taxon>
        <taxon>Ascomycota</taxon>
        <taxon>Pezizomycotina</taxon>
        <taxon>Eurotiomycetes</taxon>
        <taxon>Eurotiomycetidae</taxon>
        <taxon>Onygenales</taxon>
        <taxon>Arthrodermataceae</taxon>
        <taxon>Microsporum</taxon>
    </lineage>
</organism>
<proteinExistence type="predicted"/>
<dbReference type="EMBL" id="DS995708">
    <property type="protein sequence ID" value="EEQ35396.1"/>
    <property type="molecule type" value="Genomic_DNA"/>
</dbReference>
<dbReference type="GeneID" id="9227821"/>
<evidence type="ECO:0000256" key="1">
    <source>
        <dbReference type="SAM" id="Coils"/>
    </source>
</evidence>
<protein>
    <submittedName>
        <fullName evidence="3">Uncharacterized protein</fullName>
    </submittedName>
</protein>
<keyword evidence="1" id="KW-0175">Coiled coil</keyword>
<reference evidence="4" key="1">
    <citation type="journal article" date="2012" name="MBio">
        <title>Comparative genome analysis of Trichophyton rubrum and related dermatophytes reveals candidate genes involved in infection.</title>
        <authorList>
            <person name="Martinez D.A."/>
            <person name="Oliver B.G."/>
            <person name="Graeser Y."/>
            <person name="Goldberg J.M."/>
            <person name="Li W."/>
            <person name="Martinez-Rossi N.M."/>
            <person name="Monod M."/>
            <person name="Shelest E."/>
            <person name="Barton R.C."/>
            <person name="Birch E."/>
            <person name="Brakhage A.A."/>
            <person name="Chen Z."/>
            <person name="Gurr S.J."/>
            <person name="Heiman D."/>
            <person name="Heitman J."/>
            <person name="Kosti I."/>
            <person name="Rossi A."/>
            <person name="Saif S."/>
            <person name="Samalova M."/>
            <person name="Saunders C.W."/>
            <person name="Shea T."/>
            <person name="Summerbell R.C."/>
            <person name="Xu J."/>
            <person name="Young S."/>
            <person name="Zeng Q."/>
            <person name="Birren B.W."/>
            <person name="Cuomo C.A."/>
            <person name="White T.C."/>
        </authorList>
    </citation>
    <scope>NUCLEOTIDE SEQUENCE [LARGE SCALE GENOMIC DNA]</scope>
    <source>
        <strain evidence="4">ATCC MYA-4605 / CBS 113480</strain>
    </source>
</reference>
<dbReference type="HOGENOM" id="CLU_438674_0_0_1"/>
<dbReference type="OrthoDB" id="3882355at2759"/>
<accession>C5FZU3</accession>
<dbReference type="VEuPathDB" id="FungiDB:MCYG_08215"/>
<sequence>MELSLRASPFDVDDIRHVEDLERELRGARRYIKDLERELKGARNLIDSLCLPSPPTGFAALGELVDAAPIVGFPSLQAATRTPGFGAEAARHLTDSQALPTSNSSGKNPSGKEKGFTFVLCDPLTETSLAAPREGLNKAQVSFLSSIPQTKDWKVLEAITEAQIYRLLLRQDVRFNDEGDSSSRTNTKAAPDLHSWDKGCYHYAVNTSGSIRKHSADGNALNFRVIIVILMCTVMLKTGVSVDSVDNIMKTCVGDYAKKTLRTYRKAAKWVNRVALKCIEKGWGARSAELLYRFSPSICSYNYMCSSTQSFDDVIAGIERKGSPPPPLDDEQMPISIPCVIKYLAGENISLEVICRALSDGALSYDYEDTRRIYGLFYTPRSEEITYRNPPPSQGGTTARSSIIDSPGSAAEAQSLSPLPPDGSEDDSSDYEPHPEDDSIGSGETTASTPPFAANRETDSYQPLEVLAEAAARSKETNKRPHPADNGSQCRDSQRRRLNGRGKGNDPIPTPWTYNTTLPNTGQPSMGTPFELDPNFAIDPTSLHKSAPYQPPKRTIIQTNTNTDVQTDDPFFGVDANVPDFDNIPCNYNSDYIPFCEFDNDKQWGFDPDEAPFCDFGVDY</sequence>